<dbReference type="SUPFAM" id="SSF53955">
    <property type="entry name" value="Lysozyme-like"/>
    <property type="match status" value="1"/>
</dbReference>
<dbReference type="PROSITE" id="PS51109">
    <property type="entry name" value="G5"/>
    <property type="match status" value="1"/>
</dbReference>
<comment type="caution">
    <text evidence="4">The sequence shown here is derived from an EMBL/GenBank/DDBJ whole genome shotgun (WGS) entry which is preliminary data.</text>
</comment>
<dbReference type="Pfam" id="PF07501">
    <property type="entry name" value="G5"/>
    <property type="match status" value="1"/>
</dbReference>
<evidence type="ECO:0000259" key="3">
    <source>
        <dbReference type="PROSITE" id="PS51109"/>
    </source>
</evidence>
<dbReference type="EMBL" id="LBOV01000002">
    <property type="protein sequence ID" value="KKP44571.1"/>
    <property type="molecule type" value="Genomic_DNA"/>
</dbReference>
<feature type="transmembrane region" description="Helical" evidence="2">
    <location>
        <begin position="17"/>
        <end position="36"/>
    </location>
</feature>
<dbReference type="InterPro" id="IPR023346">
    <property type="entry name" value="Lysozyme-like_dom_sf"/>
</dbReference>
<proteinExistence type="predicted"/>
<sequence>MKKEKLPETDNINSPKIYSFPILFLGILVYFLLIGSKNYVFANKQKEISPVSIGEIFYGVDKERERDSGNPKIVSIKKNDNTYKILTTETDIHKVLKENNIQLEKKDVLSMSTEYVKDGSIVRIVSTDRIIVQKIFDIPYAKEIVKSESYLEGDKRVIQEGVLGVRVQRVLNYYEDGVLISSEIIDERVEREPIKQIVEVGVSWYSLDEIEKRGYDCGYWYSVVDSGSFSDEEKRWLKFIMYCESGCNAESNKSNYKGLFQWSPYWWRKQFPENIFDGHAQIKHTIEKYRAGESTRANQWPACHASYNRTY</sequence>
<gene>
    <name evidence="4" type="ORF">UR34_C0002G0074</name>
</gene>
<keyword evidence="2" id="KW-0472">Membrane</keyword>
<name>A0A0G0A068_9BACT</name>
<keyword evidence="2" id="KW-1133">Transmembrane helix</keyword>
<dbReference type="SMART" id="SM01208">
    <property type="entry name" value="G5"/>
    <property type="match status" value="1"/>
</dbReference>
<evidence type="ECO:0000313" key="4">
    <source>
        <dbReference type="EMBL" id="KKP44571.1"/>
    </source>
</evidence>
<protein>
    <submittedName>
        <fullName evidence="4">3D/G5 domain-containing protein</fullName>
    </submittedName>
</protein>
<feature type="domain" description="G5" evidence="3">
    <location>
        <begin position="124"/>
        <end position="204"/>
    </location>
</feature>
<evidence type="ECO:0000313" key="5">
    <source>
        <dbReference type="Proteomes" id="UP000034302"/>
    </source>
</evidence>
<organism evidence="4 5">
    <name type="scientific">candidate division WS6 bacterium GW2011_GWC1_33_20</name>
    <dbReference type="NCBI Taxonomy" id="1619089"/>
    <lineage>
        <taxon>Bacteria</taxon>
        <taxon>Candidatus Dojkabacteria</taxon>
    </lineage>
</organism>
<reference evidence="4 5" key="1">
    <citation type="journal article" date="2015" name="Nature">
        <title>rRNA introns, odd ribosomes, and small enigmatic genomes across a large radiation of phyla.</title>
        <authorList>
            <person name="Brown C.T."/>
            <person name="Hug L.A."/>
            <person name="Thomas B.C."/>
            <person name="Sharon I."/>
            <person name="Castelle C.J."/>
            <person name="Singh A."/>
            <person name="Wilkins M.J."/>
            <person name="Williams K.H."/>
            <person name="Banfield J.F."/>
        </authorList>
    </citation>
    <scope>NUCLEOTIDE SEQUENCE [LARGE SCALE GENOMIC DNA]</scope>
</reference>
<evidence type="ECO:0000256" key="2">
    <source>
        <dbReference type="SAM" id="Phobius"/>
    </source>
</evidence>
<evidence type="ECO:0000256" key="1">
    <source>
        <dbReference type="ARBA" id="ARBA00022729"/>
    </source>
</evidence>
<dbReference type="Proteomes" id="UP000034302">
    <property type="component" value="Unassembled WGS sequence"/>
</dbReference>
<dbReference type="InterPro" id="IPR011098">
    <property type="entry name" value="G5_dom"/>
</dbReference>
<keyword evidence="2" id="KW-0812">Transmembrane</keyword>
<dbReference type="AlphaFoldDB" id="A0A0G0A068"/>
<keyword evidence="1" id="KW-0732">Signal</keyword>
<dbReference type="Gene3D" id="2.20.230.10">
    <property type="entry name" value="Resuscitation-promoting factor rpfb"/>
    <property type="match status" value="1"/>
</dbReference>
<accession>A0A0G0A068</accession>